<accession>A0A0A8ZIH8</accession>
<evidence type="ECO:0000313" key="1">
    <source>
        <dbReference type="EMBL" id="JAD34652.1"/>
    </source>
</evidence>
<name>A0A0A8ZIH8_ARUDO</name>
<protein>
    <submittedName>
        <fullName evidence="1">Uncharacterized protein</fullName>
    </submittedName>
</protein>
<dbReference type="EMBL" id="GBRH01263243">
    <property type="protein sequence ID" value="JAD34652.1"/>
    <property type="molecule type" value="Transcribed_RNA"/>
</dbReference>
<reference evidence="1" key="1">
    <citation type="submission" date="2014-09" db="EMBL/GenBank/DDBJ databases">
        <authorList>
            <person name="Magalhaes I.L.F."/>
            <person name="Oliveira U."/>
            <person name="Santos F.R."/>
            <person name="Vidigal T.H.D.A."/>
            <person name="Brescovit A.D."/>
            <person name="Santos A.J."/>
        </authorList>
    </citation>
    <scope>NUCLEOTIDE SEQUENCE</scope>
    <source>
        <tissue evidence="1">Shoot tissue taken approximately 20 cm above the soil surface</tissue>
    </source>
</reference>
<sequence>MLVLMAMNFFCLKIYVDYTLFGLSVIIGPCCKGYRPNYIEMCI</sequence>
<reference evidence="1" key="2">
    <citation type="journal article" date="2015" name="Data Brief">
        <title>Shoot transcriptome of the giant reed, Arundo donax.</title>
        <authorList>
            <person name="Barrero R.A."/>
            <person name="Guerrero F.D."/>
            <person name="Moolhuijzen P."/>
            <person name="Goolsby J.A."/>
            <person name="Tidwell J."/>
            <person name="Bellgard S.E."/>
            <person name="Bellgard M.I."/>
        </authorList>
    </citation>
    <scope>NUCLEOTIDE SEQUENCE</scope>
    <source>
        <tissue evidence="1">Shoot tissue taken approximately 20 cm above the soil surface</tissue>
    </source>
</reference>
<dbReference type="AlphaFoldDB" id="A0A0A8ZIH8"/>
<organism evidence="1">
    <name type="scientific">Arundo donax</name>
    <name type="common">Giant reed</name>
    <name type="synonym">Donax arundinaceus</name>
    <dbReference type="NCBI Taxonomy" id="35708"/>
    <lineage>
        <taxon>Eukaryota</taxon>
        <taxon>Viridiplantae</taxon>
        <taxon>Streptophyta</taxon>
        <taxon>Embryophyta</taxon>
        <taxon>Tracheophyta</taxon>
        <taxon>Spermatophyta</taxon>
        <taxon>Magnoliopsida</taxon>
        <taxon>Liliopsida</taxon>
        <taxon>Poales</taxon>
        <taxon>Poaceae</taxon>
        <taxon>PACMAD clade</taxon>
        <taxon>Arundinoideae</taxon>
        <taxon>Arundineae</taxon>
        <taxon>Arundo</taxon>
    </lineage>
</organism>
<proteinExistence type="predicted"/>